<accession>A0A7S4ERP4</accession>
<name>A0A7S4ERP4_9STRA</name>
<protein>
    <submittedName>
        <fullName evidence="2">Uncharacterized protein</fullName>
    </submittedName>
</protein>
<sequence length="173" mass="20129">MTDVESSVPRRSNVRPNNPYASVSMHSHSRWNPINFLWRTLWMSVSLHFLHLMDTYHTIMHSPEVSHEWFKIGIAASIALFSIKAYVEMYNGKLLKREVSYEALPQLTHAAIFFIFLSGISFHIAIWPVYGAKSMVIMFLLGAFLLNFCLMFPTIVQNFVAIILFTFFLQEYQ</sequence>
<dbReference type="InterPro" id="IPR033579">
    <property type="entry name" value="TMEM128"/>
</dbReference>
<feature type="transmembrane region" description="Helical" evidence="1">
    <location>
        <begin position="107"/>
        <end position="130"/>
    </location>
</feature>
<gene>
    <name evidence="2" type="ORF">PAUS00366_LOCUS23121</name>
</gene>
<feature type="transmembrane region" description="Helical" evidence="1">
    <location>
        <begin position="69"/>
        <end position="87"/>
    </location>
</feature>
<evidence type="ECO:0000313" key="2">
    <source>
        <dbReference type="EMBL" id="CAE0730335.1"/>
    </source>
</evidence>
<keyword evidence="1" id="KW-1133">Transmembrane helix</keyword>
<reference evidence="2" key="1">
    <citation type="submission" date="2021-01" db="EMBL/GenBank/DDBJ databases">
        <authorList>
            <person name="Corre E."/>
            <person name="Pelletier E."/>
            <person name="Niang G."/>
            <person name="Scheremetjew M."/>
            <person name="Finn R."/>
            <person name="Kale V."/>
            <person name="Holt S."/>
            <person name="Cochrane G."/>
            <person name="Meng A."/>
            <person name="Brown T."/>
            <person name="Cohen L."/>
        </authorList>
    </citation>
    <scope>NUCLEOTIDE SEQUENCE</scope>
    <source>
        <strain evidence="2">10249 10 AB</strain>
    </source>
</reference>
<evidence type="ECO:0000256" key="1">
    <source>
        <dbReference type="SAM" id="Phobius"/>
    </source>
</evidence>
<organism evidence="2">
    <name type="scientific">Pseudo-nitzschia australis</name>
    <dbReference type="NCBI Taxonomy" id="44445"/>
    <lineage>
        <taxon>Eukaryota</taxon>
        <taxon>Sar</taxon>
        <taxon>Stramenopiles</taxon>
        <taxon>Ochrophyta</taxon>
        <taxon>Bacillariophyta</taxon>
        <taxon>Bacillariophyceae</taxon>
        <taxon>Bacillariophycidae</taxon>
        <taxon>Bacillariales</taxon>
        <taxon>Bacillariaceae</taxon>
        <taxon>Pseudo-nitzschia</taxon>
    </lineage>
</organism>
<keyword evidence="1" id="KW-0812">Transmembrane</keyword>
<proteinExistence type="predicted"/>
<dbReference type="EMBL" id="HBIX01035340">
    <property type="protein sequence ID" value="CAE0730335.1"/>
    <property type="molecule type" value="Transcribed_RNA"/>
</dbReference>
<dbReference type="Pfam" id="PF20479">
    <property type="entry name" value="TMEM128"/>
    <property type="match status" value="1"/>
</dbReference>
<dbReference type="PANTHER" id="PTHR31134">
    <property type="entry name" value="TRANSMEMBRANE PROTEIN 128"/>
    <property type="match status" value="1"/>
</dbReference>
<dbReference type="PANTHER" id="PTHR31134:SF1">
    <property type="entry name" value="TRANSMEMBRANE PROTEIN 128"/>
    <property type="match status" value="1"/>
</dbReference>
<dbReference type="AlphaFoldDB" id="A0A7S4ERP4"/>
<feature type="transmembrane region" description="Helical" evidence="1">
    <location>
        <begin position="136"/>
        <end position="169"/>
    </location>
</feature>
<keyword evidence="1" id="KW-0472">Membrane</keyword>